<feature type="domain" description="Peptidase S1" evidence="5">
    <location>
        <begin position="76"/>
        <end position="309"/>
    </location>
</feature>
<keyword evidence="3" id="KW-0378">Hydrolase</keyword>
<dbReference type="PROSITE" id="PS50240">
    <property type="entry name" value="TRYPSIN_DOM"/>
    <property type="match status" value="1"/>
</dbReference>
<feature type="signal peptide" evidence="4">
    <location>
        <begin position="1"/>
        <end position="15"/>
    </location>
</feature>
<protein>
    <submittedName>
        <fullName evidence="6">Venom S1 protease 35</fullName>
    </submittedName>
</protein>
<evidence type="ECO:0000256" key="4">
    <source>
        <dbReference type="SAM" id="SignalP"/>
    </source>
</evidence>
<dbReference type="InterPro" id="IPR051487">
    <property type="entry name" value="Ser/Thr_Proteases_Immune/Dev"/>
</dbReference>
<evidence type="ECO:0000259" key="5">
    <source>
        <dbReference type="PROSITE" id="PS50240"/>
    </source>
</evidence>
<dbReference type="GO" id="GO:0006508">
    <property type="term" value="P:proteolysis"/>
    <property type="evidence" value="ECO:0007669"/>
    <property type="project" value="UniProtKB-KW"/>
</dbReference>
<dbReference type="InterPro" id="IPR033116">
    <property type="entry name" value="TRYPSIN_SER"/>
</dbReference>
<dbReference type="PROSITE" id="PS00134">
    <property type="entry name" value="TRYPSIN_HIS"/>
    <property type="match status" value="1"/>
</dbReference>
<comment type="similarity">
    <text evidence="2">Belongs to the peptidase S1 family. CLIP subfamily.</text>
</comment>
<keyword evidence="3" id="KW-0720">Serine protease</keyword>
<reference evidence="6" key="1">
    <citation type="submission" date="2024-03" db="EMBL/GenBank/DDBJ databases">
        <title>Venom adaptation and exaptation during the trophic switch to blood-feeding by kissing bugs (Reduviidae: Triatominae).</title>
        <authorList>
            <person name="Zdenek C.N."/>
            <person name="Cardoso F.C."/>
            <person name="Robinson S.D."/>
            <person name="Mercedes R.S."/>
            <person name="Raidjoe E.R."/>
            <person name="Hernandez-Vargas M.J."/>
            <person name="Jin J."/>
            <person name="Corzo G."/>
            <person name="Vetter I."/>
            <person name="King G.F."/>
            <person name="Fry B.G."/>
            <person name="Walker A."/>
        </authorList>
    </citation>
    <scope>NUCLEOTIDE SEQUENCE</scope>
</reference>
<name>A0AB38ZES4_9HEMI</name>
<dbReference type="FunFam" id="2.40.10.10:FF:000068">
    <property type="entry name" value="transmembrane protease serine 2"/>
    <property type="match status" value="1"/>
</dbReference>
<proteinExistence type="evidence at transcript level"/>
<keyword evidence="3 6" id="KW-0645">Protease</keyword>
<evidence type="ECO:0000256" key="2">
    <source>
        <dbReference type="ARBA" id="ARBA00024195"/>
    </source>
</evidence>
<feature type="chain" id="PRO_5044314730" evidence="4">
    <location>
        <begin position="16"/>
        <end position="321"/>
    </location>
</feature>
<dbReference type="PROSITE" id="PS00135">
    <property type="entry name" value="TRYPSIN_SER"/>
    <property type="match status" value="1"/>
</dbReference>
<dbReference type="Gene3D" id="2.40.10.10">
    <property type="entry name" value="Trypsin-like serine proteases"/>
    <property type="match status" value="1"/>
</dbReference>
<dbReference type="PANTHER" id="PTHR24256">
    <property type="entry name" value="TRYPTASE-RELATED"/>
    <property type="match status" value="1"/>
</dbReference>
<evidence type="ECO:0000313" key="6">
    <source>
        <dbReference type="EMBL" id="WXI02761.1"/>
    </source>
</evidence>
<dbReference type="AlphaFoldDB" id="A0AB38ZES4"/>
<keyword evidence="1" id="KW-1015">Disulfide bond</keyword>
<organism evidence="6">
    <name type="scientific">Oncocephalus sp</name>
    <dbReference type="NCBI Taxonomy" id="2944721"/>
    <lineage>
        <taxon>Eukaryota</taxon>
        <taxon>Metazoa</taxon>
        <taxon>Ecdysozoa</taxon>
        <taxon>Arthropoda</taxon>
        <taxon>Hexapoda</taxon>
        <taxon>Insecta</taxon>
        <taxon>Pterygota</taxon>
        <taxon>Neoptera</taxon>
        <taxon>Paraneoptera</taxon>
        <taxon>Hemiptera</taxon>
        <taxon>Heteroptera</taxon>
        <taxon>Panheteroptera</taxon>
        <taxon>Cimicomorpha</taxon>
        <taxon>Reduviidae</taxon>
        <taxon>Stenopodainae</taxon>
        <taxon>Oncocephalus</taxon>
    </lineage>
</organism>
<dbReference type="InterPro" id="IPR009003">
    <property type="entry name" value="Peptidase_S1_PA"/>
</dbReference>
<dbReference type="InterPro" id="IPR001254">
    <property type="entry name" value="Trypsin_dom"/>
</dbReference>
<dbReference type="InterPro" id="IPR018114">
    <property type="entry name" value="TRYPSIN_HIS"/>
</dbReference>
<dbReference type="SUPFAM" id="SSF50494">
    <property type="entry name" value="Trypsin-like serine proteases"/>
    <property type="match status" value="1"/>
</dbReference>
<accession>A0AB38ZES4</accession>
<evidence type="ECO:0000256" key="1">
    <source>
        <dbReference type="ARBA" id="ARBA00023157"/>
    </source>
</evidence>
<dbReference type="InterPro" id="IPR001314">
    <property type="entry name" value="Peptidase_S1A"/>
</dbReference>
<dbReference type="EMBL" id="PP517511">
    <property type="protein sequence ID" value="WXI02761.1"/>
    <property type="molecule type" value="mRNA"/>
</dbReference>
<dbReference type="CDD" id="cd00190">
    <property type="entry name" value="Tryp_SPc"/>
    <property type="match status" value="1"/>
</dbReference>
<keyword evidence="4" id="KW-0732">Signal</keyword>
<sequence length="321" mass="35516">MPFLFLCGLLALISAEEKLDYSNVGTRIQIENHLKWFKPKGSEQISTRMDSSEVGVGATRSTSCKCGWSNRPAGRIIGGKQFRPHEYPFLVGISYGHQPYQPHCGGSILSSRLVLTAAHCTVDAKALFVTVGEHNRAERHNLPPLFKVERIIDHEAYHPVLFHNDISLLILEKRITFLPIIGPVCMPSVPGESLLGESVRIIGWGAESYGGPMTFLPQKVDVQVVDIPTCHKAWPYHVIPNPVTQICTHSAGKTPCQGDSGGPVVYLNKETKNYELAGLVSIGPLCTDYIPSAQTDIFAYRDWINDKIQKYAPKEVTCHIV</sequence>
<dbReference type="GO" id="GO:0004252">
    <property type="term" value="F:serine-type endopeptidase activity"/>
    <property type="evidence" value="ECO:0007669"/>
    <property type="project" value="InterPro"/>
</dbReference>
<evidence type="ECO:0000256" key="3">
    <source>
        <dbReference type="RuleBase" id="RU363034"/>
    </source>
</evidence>
<dbReference type="PRINTS" id="PR00722">
    <property type="entry name" value="CHYMOTRYPSIN"/>
</dbReference>
<dbReference type="Pfam" id="PF00089">
    <property type="entry name" value="Trypsin"/>
    <property type="match status" value="1"/>
</dbReference>
<dbReference type="SMART" id="SM00020">
    <property type="entry name" value="Tryp_SPc"/>
    <property type="match status" value="1"/>
</dbReference>
<dbReference type="InterPro" id="IPR043504">
    <property type="entry name" value="Peptidase_S1_PA_chymotrypsin"/>
</dbReference>